<dbReference type="GO" id="GO:0000026">
    <property type="term" value="F:alpha-1,2-mannosyltransferase activity"/>
    <property type="evidence" value="ECO:0000318"/>
    <property type="project" value="GO_Central"/>
</dbReference>
<organism evidence="4 5">
    <name type="scientific">Puccinia graminis f. sp. tritici (strain CRL 75-36-700-3 / race SCCL)</name>
    <name type="common">Black stem rust fungus</name>
    <dbReference type="NCBI Taxonomy" id="418459"/>
    <lineage>
        <taxon>Eukaryota</taxon>
        <taxon>Fungi</taxon>
        <taxon>Dikarya</taxon>
        <taxon>Basidiomycota</taxon>
        <taxon>Pucciniomycotina</taxon>
        <taxon>Pucciniomycetes</taxon>
        <taxon>Pucciniales</taxon>
        <taxon>Pucciniaceae</taxon>
        <taxon>Puccinia</taxon>
    </lineage>
</organism>
<name>E3KDA5_PUCGT</name>
<dbReference type="InterPro" id="IPR002685">
    <property type="entry name" value="Glyco_trans_15"/>
</dbReference>
<evidence type="ECO:0000256" key="3">
    <source>
        <dbReference type="SAM" id="MobiDB-lite"/>
    </source>
</evidence>
<dbReference type="Proteomes" id="UP000008783">
    <property type="component" value="Unassembled WGS sequence"/>
</dbReference>
<dbReference type="EMBL" id="DS178281">
    <property type="protein sequence ID" value="EFP82120.2"/>
    <property type="molecule type" value="Genomic_DNA"/>
</dbReference>
<dbReference type="PANTHER" id="PTHR31121">
    <property type="entry name" value="ALPHA-1,2 MANNOSYLTRANSFERASE KTR1"/>
    <property type="match status" value="1"/>
</dbReference>
<gene>
    <name evidence="4" type="ORF">PGTG_07517</name>
</gene>
<dbReference type="Pfam" id="PF01793">
    <property type="entry name" value="Glyco_transf_15"/>
    <property type="match status" value="1"/>
</dbReference>
<reference evidence="5" key="2">
    <citation type="journal article" date="2011" name="Proc. Natl. Acad. Sci. U.S.A.">
        <title>Obligate biotrophy features unraveled by the genomic analysis of rust fungi.</title>
        <authorList>
            <person name="Duplessis S."/>
            <person name="Cuomo C.A."/>
            <person name="Lin Y.-C."/>
            <person name="Aerts A."/>
            <person name="Tisserant E."/>
            <person name="Veneault-Fourrey C."/>
            <person name="Joly D.L."/>
            <person name="Hacquard S."/>
            <person name="Amselem J."/>
            <person name="Cantarel B.L."/>
            <person name="Chiu R."/>
            <person name="Coutinho P.M."/>
            <person name="Feau N."/>
            <person name="Field M."/>
            <person name="Frey P."/>
            <person name="Gelhaye E."/>
            <person name="Goldberg J."/>
            <person name="Grabherr M.G."/>
            <person name="Kodira C.D."/>
            <person name="Kohler A."/>
            <person name="Kuees U."/>
            <person name="Lindquist E.A."/>
            <person name="Lucas S.M."/>
            <person name="Mago R."/>
            <person name="Mauceli E."/>
            <person name="Morin E."/>
            <person name="Murat C."/>
            <person name="Pangilinan J.L."/>
            <person name="Park R."/>
            <person name="Pearson M."/>
            <person name="Quesneville H."/>
            <person name="Rouhier N."/>
            <person name="Sakthikumar S."/>
            <person name="Salamov A.A."/>
            <person name="Schmutz J."/>
            <person name="Selles B."/>
            <person name="Shapiro H."/>
            <person name="Tanguay P."/>
            <person name="Tuskan G.A."/>
            <person name="Henrissat B."/>
            <person name="Van de Peer Y."/>
            <person name="Rouze P."/>
            <person name="Ellis J.G."/>
            <person name="Dodds P.N."/>
            <person name="Schein J.E."/>
            <person name="Zhong S."/>
            <person name="Hamelin R.C."/>
            <person name="Grigoriev I.V."/>
            <person name="Szabo L.J."/>
            <person name="Martin F."/>
        </authorList>
    </citation>
    <scope>NUCLEOTIDE SEQUENCE [LARGE SCALE GENOMIC DNA]</scope>
    <source>
        <strain evidence="5">CRL 75-36-700-3 / race SCCL</strain>
    </source>
</reference>
<proteinExistence type="inferred from homology"/>
<evidence type="ECO:0000313" key="4">
    <source>
        <dbReference type="EMBL" id="EFP82120.2"/>
    </source>
</evidence>
<evidence type="ECO:0000256" key="1">
    <source>
        <dbReference type="ARBA" id="ARBA00007677"/>
    </source>
</evidence>
<evidence type="ECO:0000256" key="2">
    <source>
        <dbReference type="ARBA" id="ARBA00022679"/>
    </source>
</evidence>
<dbReference type="eggNOG" id="KOG4472">
    <property type="taxonomic scope" value="Eukaryota"/>
</dbReference>
<dbReference type="Gene3D" id="3.90.550.10">
    <property type="entry name" value="Spore Coat Polysaccharide Biosynthesis Protein SpsA, Chain A"/>
    <property type="match status" value="1"/>
</dbReference>
<dbReference type="AlphaFoldDB" id="E3KDA5"/>
<keyword evidence="5" id="KW-1185">Reference proteome</keyword>
<dbReference type="GO" id="GO:0005794">
    <property type="term" value="C:Golgi apparatus"/>
    <property type="evidence" value="ECO:0000318"/>
    <property type="project" value="GO_Central"/>
</dbReference>
<comment type="similarity">
    <text evidence="1">Belongs to the glycosyltransferase 15 family.</text>
</comment>
<dbReference type="HOGENOM" id="CLU_024327_0_1_1"/>
<dbReference type="InterPro" id="IPR029044">
    <property type="entry name" value="Nucleotide-diphossugar_trans"/>
</dbReference>
<dbReference type="FunFam" id="3.90.550.10:FF:000051">
    <property type="entry name" value="Alpha-1,2-mannosyltransferase (Ktr4)"/>
    <property type="match status" value="1"/>
</dbReference>
<dbReference type="GO" id="GO:0016020">
    <property type="term" value="C:membrane"/>
    <property type="evidence" value="ECO:0007669"/>
    <property type="project" value="InterPro"/>
</dbReference>
<sequence>MTTGSWTSLSWKDLGTPCTTTHHSRTLHWGRRRASFRSLRRWLLTLSLSAGVVIYLCYTDSETPSEGFSATYLPRTRALLENWRHSETRDGRWLSVNDGLQPSFTTDPSGIKFPPEVYPALMNPYQRANATFVSVVRERDLSDLMISMRTVEDRINRKFGYPWVFLSEDPFSLDFRLAIKSMTRSQVFFGLIPPRQLSYPSHVDRRRATRVQKTMDNDSQKSRHGDNQSRRHISRFHSGFFFRHPLMLKFNYYWRVEPGIQYYCDVDYDPFVFMEENKKVYSFSVSLMEYQSTIPSLWKTVQGFVRANPDLLAANSSIDFLLKDPSQGIESDYNLCHFWSNFEVGDMRFWRSTTYAKFFAHLDRAGGIYYERWAEGPIHSIAAALFLRREQIHQWDDIGYFQTPFSHCPSDYERFHSNGKCFCDPFENFDQDPYSCAPLWWELDRKKIKDSKIRSNS</sequence>
<dbReference type="SUPFAM" id="SSF53448">
    <property type="entry name" value="Nucleotide-diphospho-sugar transferases"/>
    <property type="match status" value="1"/>
</dbReference>
<dbReference type="VEuPathDB" id="FungiDB:PGTG_07517"/>
<feature type="region of interest" description="Disordered" evidence="3">
    <location>
        <begin position="210"/>
        <end position="229"/>
    </location>
</feature>
<dbReference type="GO" id="GO:0006487">
    <property type="term" value="P:protein N-linked glycosylation"/>
    <property type="evidence" value="ECO:0000318"/>
    <property type="project" value="GO_Central"/>
</dbReference>
<dbReference type="RefSeq" id="XP_003326539.2">
    <property type="nucleotide sequence ID" value="XM_003326491.2"/>
</dbReference>
<protein>
    <recommendedName>
        <fullName evidence="6">Alpha 1,2-mannosyltransferase 2.4.1</fullName>
    </recommendedName>
</protein>
<dbReference type="STRING" id="418459.E3KDA5"/>
<dbReference type="OrthoDB" id="439943at2759"/>
<accession>E3KDA5</accession>
<evidence type="ECO:0000313" key="5">
    <source>
        <dbReference type="Proteomes" id="UP000008783"/>
    </source>
</evidence>
<dbReference type="InParanoid" id="E3KDA5"/>
<evidence type="ECO:0008006" key="6">
    <source>
        <dbReference type="Google" id="ProtNLM"/>
    </source>
</evidence>
<dbReference type="GeneID" id="10534651"/>
<dbReference type="GO" id="GO:0000032">
    <property type="term" value="P:cell wall mannoprotein biosynthetic process"/>
    <property type="evidence" value="ECO:0000318"/>
    <property type="project" value="GO_Central"/>
</dbReference>
<dbReference type="PANTHER" id="PTHR31121:SF6">
    <property type="entry name" value="ALPHA-1,2 MANNOSYLTRANSFERASE KTR1"/>
    <property type="match status" value="1"/>
</dbReference>
<dbReference type="KEGG" id="pgr:PGTG_07517"/>
<feature type="compositionally biased region" description="Basic and acidic residues" evidence="3">
    <location>
        <begin position="213"/>
        <end position="229"/>
    </location>
</feature>
<reference key="1">
    <citation type="submission" date="2007-01" db="EMBL/GenBank/DDBJ databases">
        <title>The Genome Sequence of Puccinia graminis f. sp. tritici Strain CRL 75-36-700-3.</title>
        <authorList>
            <consortium name="The Broad Institute Genome Sequencing Platform"/>
            <person name="Birren B."/>
            <person name="Lander E."/>
            <person name="Galagan J."/>
            <person name="Nusbaum C."/>
            <person name="Devon K."/>
            <person name="Cuomo C."/>
            <person name="Jaffe D."/>
            <person name="Butler J."/>
            <person name="Alvarez P."/>
            <person name="Gnerre S."/>
            <person name="Grabherr M."/>
            <person name="Mauceli E."/>
            <person name="Brockman W."/>
            <person name="Young S."/>
            <person name="LaButti K."/>
            <person name="Sykes S."/>
            <person name="DeCaprio D."/>
            <person name="Crawford M."/>
            <person name="Koehrsen M."/>
            <person name="Engels R."/>
            <person name="Montgomery P."/>
            <person name="Pearson M."/>
            <person name="Howarth C."/>
            <person name="Larson L."/>
            <person name="White J."/>
            <person name="Zeng Q."/>
            <person name="Kodira C."/>
            <person name="Yandava C."/>
            <person name="Alvarado L."/>
            <person name="O'Leary S."/>
            <person name="Szabo L."/>
            <person name="Dean R."/>
            <person name="Schein J."/>
        </authorList>
    </citation>
    <scope>NUCLEOTIDE SEQUENCE</scope>
    <source>
        <strain>CRL 75-36-700-3</strain>
    </source>
</reference>
<keyword evidence="2" id="KW-0808">Transferase</keyword>
<dbReference type="FunCoup" id="E3KDA5">
    <property type="interactions" value="92"/>
</dbReference>